<dbReference type="EMBL" id="BQNB010017547">
    <property type="protein sequence ID" value="GJT64476.1"/>
    <property type="molecule type" value="Genomic_DNA"/>
</dbReference>
<protein>
    <submittedName>
        <fullName evidence="3">ATP-dependent DNA helicase PIF1-like protein</fullName>
    </submittedName>
</protein>
<organism evidence="3 4">
    <name type="scientific">Tanacetum coccineum</name>
    <dbReference type="NCBI Taxonomy" id="301880"/>
    <lineage>
        <taxon>Eukaryota</taxon>
        <taxon>Viridiplantae</taxon>
        <taxon>Streptophyta</taxon>
        <taxon>Embryophyta</taxon>
        <taxon>Tracheophyta</taxon>
        <taxon>Spermatophyta</taxon>
        <taxon>Magnoliopsida</taxon>
        <taxon>eudicotyledons</taxon>
        <taxon>Gunneridae</taxon>
        <taxon>Pentapetalae</taxon>
        <taxon>asterids</taxon>
        <taxon>campanulids</taxon>
        <taxon>Asterales</taxon>
        <taxon>Asteraceae</taxon>
        <taxon>Asteroideae</taxon>
        <taxon>Anthemideae</taxon>
        <taxon>Anthemidinae</taxon>
        <taxon>Tanacetum</taxon>
    </lineage>
</organism>
<reference evidence="3" key="2">
    <citation type="submission" date="2022-01" db="EMBL/GenBank/DDBJ databases">
        <authorList>
            <person name="Yamashiro T."/>
            <person name="Shiraishi A."/>
            <person name="Satake H."/>
            <person name="Nakayama K."/>
        </authorList>
    </citation>
    <scope>NUCLEOTIDE SEQUENCE</scope>
</reference>
<evidence type="ECO:0000256" key="1">
    <source>
        <dbReference type="SAM" id="MobiDB-lite"/>
    </source>
</evidence>
<evidence type="ECO:0000313" key="3">
    <source>
        <dbReference type="EMBL" id="GJT64476.1"/>
    </source>
</evidence>
<evidence type="ECO:0000313" key="4">
    <source>
        <dbReference type="Proteomes" id="UP001151760"/>
    </source>
</evidence>
<dbReference type="Pfam" id="PF21530">
    <property type="entry name" value="Pif1_2B_dom"/>
    <property type="match status" value="1"/>
</dbReference>
<dbReference type="InterPro" id="IPR049163">
    <property type="entry name" value="Pif1-like_2B_dom"/>
</dbReference>
<evidence type="ECO:0000259" key="2">
    <source>
        <dbReference type="Pfam" id="PF21530"/>
    </source>
</evidence>
<dbReference type="Proteomes" id="UP001151760">
    <property type="component" value="Unassembled WGS sequence"/>
</dbReference>
<gene>
    <name evidence="3" type="ORF">Tco_1015956</name>
</gene>
<feature type="domain" description="DNA helicase Pif1-like 2B" evidence="2">
    <location>
        <begin position="19"/>
        <end position="45"/>
    </location>
</feature>
<feature type="compositionally biased region" description="Acidic residues" evidence="1">
    <location>
        <begin position="61"/>
        <end position="88"/>
    </location>
</feature>
<feature type="compositionally biased region" description="Basic and acidic residues" evidence="1">
    <location>
        <begin position="89"/>
        <end position="99"/>
    </location>
</feature>
<keyword evidence="4" id="KW-1185">Reference proteome</keyword>
<feature type="region of interest" description="Disordered" evidence="1">
    <location>
        <begin position="52"/>
        <end position="99"/>
    </location>
</feature>
<name>A0ABQ5FM90_9ASTR</name>
<reference evidence="3" key="1">
    <citation type="journal article" date="2022" name="Int. J. Mol. Sci.">
        <title>Draft Genome of Tanacetum Coccineum: Genomic Comparison of Closely Related Tanacetum-Family Plants.</title>
        <authorList>
            <person name="Yamashiro T."/>
            <person name="Shiraishi A."/>
            <person name="Nakayama K."/>
            <person name="Satake H."/>
        </authorList>
    </citation>
    <scope>NUCLEOTIDE SEQUENCE</scope>
</reference>
<comment type="caution">
    <text evidence="3">The sequence shown here is derived from an EMBL/GenBank/DDBJ whole genome shotgun (WGS) entry which is preliminary data.</text>
</comment>
<sequence length="157" mass="18035">MPEVSVLDEQDADNLMPTLKLGVHFMLLRNIDQQRGLCNRTRVILRKFSIMDVPPSSNHEEPEEVPEEDPHEEPEEEPEEDLQEDPEEEPKKREPEEANRWTLISVCGTRMKKRIRLSSSTPMRIRAVGDRLSEAIDVLAVYRELQPLDLQGPPSGS</sequence>
<accession>A0ABQ5FM90</accession>
<proteinExistence type="predicted"/>